<protein>
    <recommendedName>
        <fullName evidence="7">Metalloendopeptidase</fullName>
        <ecNumber evidence="7">3.4.24.-</ecNumber>
    </recommendedName>
</protein>
<keyword evidence="7" id="KW-0732">Signal</keyword>
<dbReference type="EC" id="3.4.24.-" evidence="7"/>
<evidence type="ECO:0000256" key="4">
    <source>
        <dbReference type="ARBA" id="ARBA00022801"/>
    </source>
</evidence>
<keyword evidence="5 7" id="KW-0862">Zinc</keyword>
<dbReference type="GO" id="GO:0006508">
    <property type="term" value="P:proteolysis"/>
    <property type="evidence" value="ECO:0007669"/>
    <property type="project" value="UniProtKB-KW"/>
</dbReference>
<dbReference type="WBParaSite" id="SPAL_0000714400.1">
    <property type="protein sequence ID" value="SPAL_0000714400.1"/>
    <property type="gene ID" value="SPAL_0000714400"/>
</dbReference>
<evidence type="ECO:0000259" key="8">
    <source>
        <dbReference type="Pfam" id="PF01400"/>
    </source>
</evidence>
<dbReference type="PANTHER" id="PTHR10127">
    <property type="entry name" value="DISCOIDIN, CUB, EGF, LAMININ , AND ZINC METALLOPROTEASE DOMAIN CONTAINING"/>
    <property type="match status" value="1"/>
</dbReference>
<accession>A0A0N5BMK5</accession>
<reference evidence="10" key="1">
    <citation type="submission" date="2017-02" db="UniProtKB">
        <authorList>
            <consortium name="WormBaseParasite"/>
        </authorList>
    </citation>
    <scope>IDENTIFICATION</scope>
</reference>
<organism evidence="9 10">
    <name type="scientific">Strongyloides papillosus</name>
    <name type="common">Intestinal threadworm</name>
    <dbReference type="NCBI Taxonomy" id="174720"/>
    <lineage>
        <taxon>Eukaryota</taxon>
        <taxon>Metazoa</taxon>
        <taxon>Ecdysozoa</taxon>
        <taxon>Nematoda</taxon>
        <taxon>Chromadorea</taxon>
        <taxon>Rhabditida</taxon>
        <taxon>Tylenchina</taxon>
        <taxon>Panagrolaimomorpha</taxon>
        <taxon>Strongyloidoidea</taxon>
        <taxon>Strongyloididae</taxon>
        <taxon>Strongyloides</taxon>
    </lineage>
</organism>
<dbReference type="GO" id="GO:0004222">
    <property type="term" value="F:metalloendopeptidase activity"/>
    <property type="evidence" value="ECO:0007669"/>
    <property type="project" value="UniProtKB-UniRule"/>
</dbReference>
<keyword evidence="3 7" id="KW-0479">Metal-binding</keyword>
<dbReference type="Pfam" id="PF01400">
    <property type="entry name" value="Astacin"/>
    <property type="match status" value="1"/>
</dbReference>
<keyword evidence="2 7" id="KW-0645">Protease</keyword>
<evidence type="ECO:0000256" key="5">
    <source>
        <dbReference type="ARBA" id="ARBA00022833"/>
    </source>
</evidence>
<dbReference type="PRINTS" id="PR00480">
    <property type="entry name" value="ASTACIN"/>
</dbReference>
<evidence type="ECO:0000313" key="10">
    <source>
        <dbReference type="WBParaSite" id="SPAL_0000714400.1"/>
    </source>
</evidence>
<dbReference type="InterPro" id="IPR024079">
    <property type="entry name" value="MetalloPept_cat_dom_sf"/>
</dbReference>
<evidence type="ECO:0000256" key="6">
    <source>
        <dbReference type="ARBA" id="ARBA00023049"/>
    </source>
</evidence>
<dbReference type="SUPFAM" id="SSF55486">
    <property type="entry name" value="Metalloproteases ('zincins'), catalytic domain"/>
    <property type="match status" value="1"/>
</dbReference>
<evidence type="ECO:0000313" key="9">
    <source>
        <dbReference type="Proteomes" id="UP000046392"/>
    </source>
</evidence>
<keyword evidence="9" id="KW-1185">Reference proteome</keyword>
<dbReference type="GO" id="GO:0046872">
    <property type="term" value="F:metal ion binding"/>
    <property type="evidence" value="ECO:0007669"/>
    <property type="project" value="UniProtKB-KW"/>
</dbReference>
<dbReference type="Gene3D" id="3.40.390.10">
    <property type="entry name" value="Collagenase (Catalytic Domain)"/>
    <property type="match status" value="1"/>
</dbReference>
<name>A0A0N5BMK5_STREA</name>
<dbReference type="Proteomes" id="UP000046392">
    <property type="component" value="Unplaced"/>
</dbReference>
<dbReference type="InterPro" id="IPR035914">
    <property type="entry name" value="Sperma_CUB_dom_sf"/>
</dbReference>
<dbReference type="SUPFAM" id="SSF49854">
    <property type="entry name" value="Spermadhesin, CUB domain"/>
    <property type="match status" value="1"/>
</dbReference>
<evidence type="ECO:0000256" key="7">
    <source>
        <dbReference type="RuleBase" id="RU361183"/>
    </source>
</evidence>
<evidence type="ECO:0000256" key="3">
    <source>
        <dbReference type="ARBA" id="ARBA00022723"/>
    </source>
</evidence>
<keyword evidence="6 7" id="KW-0482">Metalloprotease</keyword>
<proteinExistence type="predicted"/>
<keyword evidence="4 7" id="KW-0378">Hydrolase</keyword>
<dbReference type="AlphaFoldDB" id="A0A0N5BMK5"/>
<dbReference type="PANTHER" id="PTHR10127:SF780">
    <property type="entry name" value="METALLOENDOPEPTIDASE"/>
    <property type="match status" value="1"/>
</dbReference>
<feature type="domain" description="Peptidase M12A" evidence="8">
    <location>
        <begin position="41"/>
        <end position="223"/>
    </location>
</feature>
<dbReference type="InterPro" id="IPR001506">
    <property type="entry name" value="Peptidase_M12A"/>
</dbReference>
<keyword evidence="1" id="KW-0245">EGF-like domain</keyword>
<evidence type="ECO:0000256" key="1">
    <source>
        <dbReference type="ARBA" id="ARBA00022536"/>
    </source>
</evidence>
<feature type="signal peptide" evidence="7">
    <location>
        <begin position="1"/>
        <end position="21"/>
    </location>
</feature>
<comment type="cofactor">
    <cofactor evidence="7">
        <name>Zn(2+)</name>
        <dbReference type="ChEBI" id="CHEBI:29105"/>
    </cofactor>
    <text evidence="7">Binds 1 zinc ion per subunit.</text>
</comment>
<evidence type="ECO:0000256" key="2">
    <source>
        <dbReference type="ARBA" id="ARBA00022670"/>
    </source>
</evidence>
<sequence length="384" mass="44952">MNKNFLIFILAMLSIYKNVKVTSKKASSKKLPELKARLPNTIHYYVDHSLAYASSIQEYFGWLKNRVCIKFVQQENEVTDIGINYFKTVNYSDIVLDKNLSKPTNIYLNDSDLNYYNMKPWCFFTGMALGLIPETTRYDRDSYVEVYKENIAKPYLKYYEKETTKRNYFGSFDYGSVMFPEKSFGGKNYAHTYREKSYPFYRGIIRMSYSFAVSDYRRLSQMYCKNQCPNLKGCYNRGYPFVFNGCQRCLCNEHFREPICETYRVHKHISCGIKTFYRSTSKKSYLTRKNVNGTCYYRIKSSNGRKVAITVYSLVCQKQKQEFGVCGTACLNIYHRSDWSISPLVICPNTSNVKIPALNKEVYIVFSKTILDSPANFKITYRSA</sequence>
<feature type="chain" id="PRO_5005733427" description="Metalloendopeptidase" evidence="7">
    <location>
        <begin position="22"/>
        <end position="384"/>
    </location>
</feature>